<reference evidence="1 2" key="1">
    <citation type="journal article" date="2016" name="Nat. Commun.">
        <title>Thousands of microbial genomes shed light on interconnected biogeochemical processes in an aquifer system.</title>
        <authorList>
            <person name="Anantharaman K."/>
            <person name="Brown C.T."/>
            <person name="Hug L.A."/>
            <person name="Sharon I."/>
            <person name="Castelle C.J."/>
            <person name="Probst A.J."/>
            <person name="Thomas B.C."/>
            <person name="Singh A."/>
            <person name="Wilkins M.J."/>
            <person name="Karaoz U."/>
            <person name="Brodie E.L."/>
            <person name="Williams K.H."/>
            <person name="Hubbard S.S."/>
            <person name="Banfield J.F."/>
        </authorList>
    </citation>
    <scope>NUCLEOTIDE SEQUENCE [LARGE SCALE GENOMIC DNA]</scope>
</reference>
<dbReference type="Proteomes" id="UP000179113">
    <property type="component" value="Unassembled WGS sequence"/>
</dbReference>
<sequence>MVKVRPSSHARFNRDLLERALDIFGKSLTLQRVTETIDNFGQLSAISTANSTFRGDLQFGLDLDQRHIQSGFVEVGDAILYIHPTESGLSSLPSLQDLVIDGNSVWRIEDQIESPELDGTTTHISFRCKREINTSDS</sequence>
<protein>
    <submittedName>
        <fullName evidence="1">Uncharacterized protein</fullName>
    </submittedName>
</protein>
<dbReference type="AlphaFoldDB" id="A0A1F4WFX7"/>
<organism evidence="1 2">
    <name type="scientific">candidate division WWE3 bacterium RIFOXYC1_FULL_39_7</name>
    <dbReference type="NCBI Taxonomy" id="1802643"/>
    <lineage>
        <taxon>Bacteria</taxon>
        <taxon>Katanobacteria</taxon>
    </lineage>
</organism>
<evidence type="ECO:0000313" key="1">
    <source>
        <dbReference type="EMBL" id="OGC68309.1"/>
    </source>
</evidence>
<accession>A0A1F4WFX7</accession>
<proteinExistence type="predicted"/>
<evidence type="ECO:0000313" key="2">
    <source>
        <dbReference type="Proteomes" id="UP000179113"/>
    </source>
</evidence>
<dbReference type="EMBL" id="MEWA01000049">
    <property type="protein sequence ID" value="OGC68309.1"/>
    <property type="molecule type" value="Genomic_DNA"/>
</dbReference>
<gene>
    <name evidence="1" type="ORF">A2415_04470</name>
</gene>
<comment type="caution">
    <text evidence="1">The sequence shown here is derived from an EMBL/GenBank/DDBJ whole genome shotgun (WGS) entry which is preliminary data.</text>
</comment>
<name>A0A1F4WFX7_UNCKA</name>